<evidence type="ECO:0000313" key="2">
    <source>
        <dbReference type="EMBL" id="TWT39472.1"/>
    </source>
</evidence>
<evidence type="ECO:0000313" key="3">
    <source>
        <dbReference type="Proteomes" id="UP000318878"/>
    </source>
</evidence>
<keyword evidence="3" id="KW-1185">Reference proteome</keyword>
<evidence type="ECO:0000256" key="1">
    <source>
        <dbReference type="SAM" id="MobiDB-lite"/>
    </source>
</evidence>
<proteinExistence type="predicted"/>
<protein>
    <submittedName>
        <fullName evidence="2">Uncharacterized protein</fullName>
    </submittedName>
</protein>
<name>A0A5C5VPA4_9BACT</name>
<dbReference type="AlphaFoldDB" id="A0A5C5VPA4"/>
<dbReference type="RefSeq" id="WP_246119954.1">
    <property type="nucleotide sequence ID" value="NZ_SJPF01000001.1"/>
</dbReference>
<reference evidence="2 3" key="1">
    <citation type="submission" date="2019-02" db="EMBL/GenBank/DDBJ databases">
        <title>Deep-cultivation of Planctomycetes and their phenomic and genomic characterization uncovers novel biology.</title>
        <authorList>
            <person name="Wiegand S."/>
            <person name="Jogler M."/>
            <person name="Boedeker C."/>
            <person name="Pinto D."/>
            <person name="Vollmers J."/>
            <person name="Rivas-Marin E."/>
            <person name="Kohn T."/>
            <person name="Peeters S.H."/>
            <person name="Heuer A."/>
            <person name="Rast P."/>
            <person name="Oberbeckmann S."/>
            <person name="Bunk B."/>
            <person name="Jeske O."/>
            <person name="Meyerdierks A."/>
            <person name="Storesund J.E."/>
            <person name="Kallscheuer N."/>
            <person name="Luecker S."/>
            <person name="Lage O.M."/>
            <person name="Pohl T."/>
            <person name="Merkel B.J."/>
            <person name="Hornburger P."/>
            <person name="Mueller R.-W."/>
            <person name="Bruemmer F."/>
            <person name="Labrenz M."/>
            <person name="Spormann A.M."/>
            <person name="Op Den Camp H."/>
            <person name="Overmann J."/>
            <person name="Amann R."/>
            <person name="Jetten M.S.M."/>
            <person name="Mascher T."/>
            <person name="Medema M.H."/>
            <person name="Devos D.P."/>
            <person name="Kaster A.-K."/>
            <person name="Ovreas L."/>
            <person name="Rohde M."/>
            <person name="Galperin M.Y."/>
            <person name="Jogler C."/>
        </authorList>
    </citation>
    <scope>NUCLEOTIDE SEQUENCE [LARGE SCALE GENOMIC DNA]</scope>
    <source>
        <strain evidence="2 3">Enr8</strain>
    </source>
</reference>
<feature type="compositionally biased region" description="Basic and acidic residues" evidence="1">
    <location>
        <begin position="45"/>
        <end position="69"/>
    </location>
</feature>
<gene>
    <name evidence="2" type="ORF">Enr8_11710</name>
</gene>
<feature type="region of interest" description="Disordered" evidence="1">
    <location>
        <begin position="1"/>
        <end position="69"/>
    </location>
</feature>
<dbReference type="Proteomes" id="UP000318878">
    <property type="component" value="Unassembled WGS sequence"/>
</dbReference>
<organism evidence="2 3">
    <name type="scientific">Blastopirellula retiformator</name>
    <dbReference type="NCBI Taxonomy" id="2527970"/>
    <lineage>
        <taxon>Bacteria</taxon>
        <taxon>Pseudomonadati</taxon>
        <taxon>Planctomycetota</taxon>
        <taxon>Planctomycetia</taxon>
        <taxon>Pirellulales</taxon>
        <taxon>Pirellulaceae</taxon>
        <taxon>Blastopirellula</taxon>
    </lineage>
</organism>
<sequence>MAKAQTSKSTPRKTAAKKTTPAKKTTTKRSPKAAAPKKRATKAAAAKEETVAKKPAGEKEVTIDRRRKEEPVQIERRAKVARRRQIDPTTCERDYDNDEIEFMQALDAYKRTSGRMFPTCSEVLEVLKGLGYQKNIGGGEMPVVEEETEEASLVAEAGQ</sequence>
<comment type="caution">
    <text evidence="2">The sequence shown here is derived from an EMBL/GenBank/DDBJ whole genome shotgun (WGS) entry which is preliminary data.</text>
</comment>
<accession>A0A5C5VPA4</accession>
<feature type="compositionally biased region" description="Basic residues" evidence="1">
    <location>
        <begin position="25"/>
        <end position="41"/>
    </location>
</feature>
<dbReference type="EMBL" id="SJPF01000001">
    <property type="protein sequence ID" value="TWT39472.1"/>
    <property type="molecule type" value="Genomic_DNA"/>
</dbReference>